<name>A0A166V7N2_9AGAM</name>
<dbReference type="Proteomes" id="UP000076532">
    <property type="component" value="Unassembled WGS sequence"/>
</dbReference>
<proteinExistence type="predicted"/>
<evidence type="ECO:0000313" key="2">
    <source>
        <dbReference type="Proteomes" id="UP000076532"/>
    </source>
</evidence>
<accession>A0A166V7N2</accession>
<gene>
    <name evidence="1" type="ORF">FIBSPDRAFT_925338</name>
</gene>
<organism evidence="1 2">
    <name type="scientific">Athelia psychrophila</name>
    <dbReference type="NCBI Taxonomy" id="1759441"/>
    <lineage>
        <taxon>Eukaryota</taxon>
        <taxon>Fungi</taxon>
        <taxon>Dikarya</taxon>
        <taxon>Basidiomycota</taxon>
        <taxon>Agaricomycotina</taxon>
        <taxon>Agaricomycetes</taxon>
        <taxon>Agaricomycetidae</taxon>
        <taxon>Atheliales</taxon>
        <taxon>Atheliaceae</taxon>
        <taxon>Athelia</taxon>
    </lineage>
</organism>
<dbReference type="SUPFAM" id="SSF52047">
    <property type="entry name" value="RNI-like"/>
    <property type="match status" value="1"/>
</dbReference>
<evidence type="ECO:0008006" key="3">
    <source>
        <dbReference type="Google" id="ProtNLM"/>
    </source>
</evidence>
<keyword evidence="2" id="KW-1185">Reference proteome</keyword>
<dbReference type="EMBL" id="KV417486">
    <property type="protein sequence ID" value="KZP32424.1"/>
    <property type="molecule type" value="Genomic_DNA"/>
</dbReference>
<dbReference type="AlphaFoldDB" id="A0A166V7N2"/>
<reference evidence="1 2" key="1">
    <citation type="journal article" date="2016" name="Mol. Biol. Evol.">
        <title>Comparative Genomics of Early-Diverging Mushroom-Forming Fungi Provides Insights into the Origins of Lignocellulose Decay Capabilities.</title>
        <authorList>
            <person name="Nagy L.G."/>
            <person name="Riley R."/>
            <person name="Tritt A."/>
            <person name="Adam C."/>
            <person name="Daum C."/>
            <person name="Floudas D."/>
            <person name="Sun H."/>
            <person name="Yadav J.S."/>
            <person name="Pangilinan J."/>
            <person name="Larsson K.H."/>
            <person name="Matsuura K."/>
            <person name="Barry K."/>
            <person name="Labutti K."/>
            <person name="Kuo R."/>
            <person name="Ohm R.A."/>
            <person name="Bhattacharya S.S."/>
            <person name="Shirouzu T."/>
            <person name="Yoshinaga Y."/>
            <person name="Martin F.M."/>
            <person name="Grigoriev I.V."/>
            <person name="Hibbett D.S."/>
        </authorList>
    </citation>
    <scope>NUCLEOTIDE SEQUENCE [LARGE SCALE GENOMIC DNA]</scope>
    <source>
        <strain evidence="1 2">CBS 109695</strain>
    </source>
</reference>
<sequence length="238" mass="26270">MALKSLTRLELQLIDFGQPPSALPITLPSLQILEVDFDRRSSYTKHIVLSIHAVSLISLSLSGWYYGDDDGDEPWSSQESLAPSLRHLFVSGYFSKGLSEFDWFSRTFPNIDRLTCWGEDVDMILAAIAVGGGDGNEGGLGDGPRWPKLQSIGATESFWPEPCDCAVLRGAILKLQNGRPFRTLALPERCVAHLDANAMAELREIISIGDFYGDWPMPFNFQGLRRPAHIASSGVSQQ</sequence>
<evidence type="ECO:0000313" key="1">
    <source>
        <dbReference type="EMBL" id="KZP32424.1"/>
    </source>
</evidence>
<protein>
    <recommendedName>
        <fullName evidence="3">F-box domain-containing protein</fullName>
    </recommendedName>
</protein>